<organism evidence="6 7">
    <name type="scientific">Roseomonas fluvialis</name>
    <dbReference type="NCBI Taxonomy" id="1750527"/>
    <lineage>
        <taxon>Bacteria</taxon>
        <taxon>Pseudomonadati</taxon>
        <taxon>Pseudomonadota</taxon>
        <taxon>Alphaproteobacteria</taxon>
        <taxon>Acetobacterales</taxon>
        <taxon>Roseomonadaceae</taxon>
        <taxon>Roseomonas</taxon>
    </lineage>
</organism>
<evidence type="ECO:0000256" key="3">
    <source>
        <dbReference type="ARBA" id="ARBA00023315"/>
    </source>
</evidence>
<dbReference type="RefSeq" id="WP_244457210.1">
    <property type="nucleotide sequence ID" value="NZ_AP025637.1"/>
</dbReference>
<keyword evidence="7" id="KW-1185">Reference proteome</keyword>
<evidence type="ECO:0000259" key="5">
    <source>
        <dbReference type="SMART" id="SM00563"/>
    </source>
</evidence>
<dbReference type="SMART" id="SM00563">
    <property type="entry name" value="PlsC"/>
    <property type="match status" value="1"/>
</dbReference>
<dbReference type="SUPFAM" id="SSF69593">
    <property type="entry name" value="Glycerol-3-phosphate (1)-acyltransferase"/>
    <property type="match status" value="1"/>
</dbReference>
<dbReference type="EMBL" id="AP025637">
    <property type="protein sequence ID" value="BDG75119.1"/>
    <property type="molecule type" value="Genomic_DNA"/>
</dbReference>
<comment type="pathway">
    <text evidence="1">Lipid metabolism.</text>
</comment>
<accession>A0ABN6P8A2</accession>
<evidence type="ECO:0000256" key="2">
    <source>
        <dbReference type="ARBA" id="ARBA00022679"/>
    </source>
</evidence>
<gene>
    <name evidence="6" type="ORF">Rmf_50480</name>
</gene>
<feature type="domain" description="Phospholipid/glycerol acyltransferase" evidence="5">
    <location>
        <begin position="71"/>
        <end position="188"/>
    </location>
</feature>
<evidence type="ECO:0000313" key="6">
    <source>
        <dbReference type="EMBL" id="BDG75119.1"/>
    </source>
</evidence>
<dbReference type="CDD" id="cd07989">
    <property type="entry name" value="LPLAT_AGPAT-like"/>
    <property type="match status" value="1"/>
</dbReference>
<evidence type="ECO:0000256" key="4">
    <source>
        <dbReference type="SAM" id="MobiDB-lite"/>
    </source>
</evidence>
<feature type="region of interest" description="Disordered" evidence="4">
    <location>
        <begin position="239"/>
        <end position="264"/>
    </location>
</feature>
<protein>
    <submittedName>
        <fullName evidence="6">1-acyl-sn-glycerol-3-phosphate acyltransferase</fullName>
    </submittedName>
</protein>
<dbReference type="GO" id="GO:0016746">
    <property type="term" value="F:acyltransferase activity"/>
    <property type="evidence" value="ECO:0007669"/>
    <property type="project" value="UniProtKB-KW"/>
</dbReference>
<evidence type="ECO:0000313" key="7">
    <source>
        <dbReference type="Proteomes" id="UP000831327"/>
    </source>
</evidence>
<evidence type="ECO:0000256" key="1">
    <source>
        <dbReference type="ARBA" id="ARBA00005189"/>
    </source>
</evidence>
<name>A0ABN6P8A2_9PROT</name>
<reference evidence="6 7" key="1">
    <citation type="journal article" date="2016" name="Microbes Environ.">
        <title>Phylogenetically diverse aerobic anoxygenic phototrophic bacteria isolated from epilithic biofilms in Tama river, Japan.</title>
        <authorList>
            <person name="Hirose S."/>
            <person name="Matsuura K."/>
            <person name="Haruta S."/>
        </authorList>
    </citation>
    <scope>NUCLEOTIDE SEQUENCE [LARGE SCALE GENOMIC DNA]</scope>
    <source>
        <strain evidence="6 7">S08</strain>
    </source>
</reference>
<proteinExistence type="predicted"/>
<dbReference type="PANTHER" id="PTHR10434:SF40">
    <property type="entry name" value="1-ACYL-SN-GLYCEROL-3-PHOSPHATE ACYLTRANSFERASE"/>
    <property type="match status" value="1"/>
</dbReference>
<sequence>MTWLRSAVFNAVFLGGTVLTVLVGTLLLAAPAPVMVRYIRGWAELVLGALRLICGIRVSVSGLENLPPGPAIIAAKHQSAFDTVVWLTLLPPGRDAVYVLKQELANIPLWGRLAARCGHISVDRAAGASALRGMVRAAQGAIAAGRPVVIFPEGTRTAPGERVPYQPGVAALASATGAPVVPAATDSGLYWGRRAFHKRAGTIHVAILPSLPSGMPRAALMAALETAVEDASAALAGLPTPVDKSGDGTRVISDSRAKQGAATS</sequence>
<dbReference type="InterPro" id="IPR002123">
    <property type="entry name" value="Plipid/glycerol_acylTrfase"/>
</dbReference>
<dbReference type="PANTHER" id="PTHR10434">
    <property type="entry name" value="1-ACYL-SN-GLYCEROL-3-PHOSPHATE ACYLTRANSFERASE"/>
    <property type="match status" value="1"/>
</dbReference>
<dbReference type="Pfam" id="PF01553">
    <property type="entry name" value="Acyltransferase"/>
    <property type="match status" value="1"/>
</dbReference>
<dbReference type="Proteomes" id="UP000831327">
    <property type="component" value="Chromosome"/>
</dbReference>
<keyword evidence="2" id="KW-0808">Transferase</keyword>
<keyword evidence="3 6" id="KW-0012">Acyltransferase</keyword>